<dbReference type="PANTHER" id="PTHR34222">
    <property type="entry name" value="GAG_PRE-INTEGRS DOMAIN-CONTAINING PROTEIN"/>
    <property type="match status" value="1"/>
</dbReference>
<dbReference type="Pfam" id="PF22936">
    <property type="entry name" value="Pol_BBD"/>
    <property type="match status" value="1"/>
</dbReference>
<reference evidence="3 4" key="1">
    <citation type="submission" date="2019-07" db="EMBL/GenBank/DDBJ databases">
        <title>WGS assembly of Gossypium tomentosum.</title>
        <authorList>
            <person name="Chen Z.J."/>
            <person name="Sreedasyam A."/>
            <person name="Ando A."/>
            <person name="Song Q."/>
            <person name="De L."/>
            <person name="Hulse-Kemp A."/>
            <person name="Ding M."/>
            <person name="Ye W."/>
            <person name="Kirkbride R."/>
            <person name="Jenkins J."/>
            <person name="Plott C."/>
            <person name="Lovell J."/>
            <person name="Lin Y.-M."/>
            <person name="Vaughn R."/>
            <person name="Liu B."/>
            <person name="Li W."/>
            <person name="Simpson S."/>
            <person name="Scheffler B."/>
            <person name="Saski C."/>
            <person name="Grover C."/>
            <person name="Hu G."/>
            <person name="Conover J."/>
            <person name="Carlson J."/>
            <person name="Shu S."/>
            <person name="Boston L."/>
            <person name="Williams M."/>
            <person name="Peterson D."/>
            <person name="Mcgee K."/>
            <person name="Jones D."/>
            <person name="Wendel J."/>
            <person name="Stelly D."/>
            <person name="Grimwood J."/>
            <person name="Schmutz J."/>
        </authorList>
    </citation>
    <scope>NUCLEOTIDE SEQUENCE [LARGE SCALE GENOMIC DNA]</scope>
    <source>
        <strain evidence="3">7179.01</strain>
    </source>
</reference>
<keyword evidence="4" id="KW-1185">Reference proteome</keyword>
<proteinExistence type="predicted"/>
<dbReference type="AlphaFoldDB" id="A0A5D2R8J7"/>
<name>A0A5D2R8J7_GOSTO</name>
<organism evidence="3 4">
    <name type="scientific">Gossypium tomentosum</name>
    <name type="common">Hawaiian cotton</name>
    <name type="synonym">Gossypium sandvicense</name>
    <dbReference type="NCBI Taxonomy" id="34277"/>
    <lineage>
        <taxon>Eukaryota</taxon>
        <taxon>Viridiplantae</taxon>
        <taxon>Streptophyta</taxon>
        <taxon>Embryophyta</taxon>
        <taxon>Tracheophyta</taxon>
        <taxon>Spermatophyta</taxon>
        <taxon>Magnoliopsida</taxon>
        <taxon>eudicotyledons</taxon>
        <taxon>Gunneridae</taxon>
        <taxon>Pentapetalae</taxon>
        <taxon>rosids</taxon>
        <taxon>malvids</taxon>
        <taxon>Malvales</taxon>
        <taxon>Malvaceae</taxon>
        <taxon>Malvoideae</taxon>
        <taxon>Gossypium</taxon>
    </lineage>
</organism>
<evidence type="ECO:0000259" key="2">
    <source>
        <dbReference type="Pfam" id="PF22936"/>
    </source>
</evidence>
<feature type="region of interest" description="Disordered" evidence="1">
    <location>
        <begin position="35"/>
        <end position="54"/>
    </location>
</feature>
<evidence type="ECO:0000256" key="1">
    <source>
        <dbReference type="SAM" id="MobiDB-lite"/>
    </source>
</evidence>
<evidence type="ECO:0000313" key="3">
    <source>
        <dbReference type="EMBL" id="TYI37039.1"/>
    </source>
</evidence>
<dbReference type="EMBL" id="CM017612">
    <property type="protein sequence ID" value="TYI37039.1"/>
    <property type="molecule type" value="Genomic_DNA"/>
</dbReference>
<gene>
    <name evidence="3" type="ORF">ES332_A03G183900v1</name>
</gene>
<dbReference type="Proteomes" id="UP000322667">
    <property type="component" value="Chromosome A03"/>
</dbReference>
<dbReference type="InterPro" id="IPR054722">
    <property type="entry name" value="PolX-like_BBD"/>
</dbReference>
<accession>A0A5D2R8J7</accession>
<evidence type="ECO:0000313" key="4">
    <source>
        <dbReference type="Proteomes" id="UP000322667"/>
    </source>
</evidence>
<sequence>MLIDLLPTINKAFSMVIQQERHLTAGSSQVFVSNTMRQHSSSKKSQAKSSTDSRQCTFCGKSRHIVDTCYEKHGYPPGYKSRGRTSRAHNVFDDGAAQFLPSSQSVTPLPSDPCVNLAQEQLQQLLVLLPSSNSTSPPHVTNTASSLHQTTSTSAGNPFSFQSHHWIIDTGATGHITHSLSLFASFTAIQPVHITLPNGTKVCARFSGTVIFSDSLYIQMSFMFLTLLSVSCLSLNLLPPYLVHSLFIKLIVPYRLFPL</sequence>
<dbReference type="PANTHER" id="PTHR34222:SF99">
    <property type="entry name" value="PROTEIN, PUTATIVE-RELATED"/>
    <property type="match status" value="1"/>
</dbReference>
<feature type="domain" description="Retrovirus-related Pol polyprotein from transposon TNT 1-94-like beta-barrel" evidence="2">
    <location>
        <begin position="166"/>
        <end position="213"/>
    </location>
</feature>
<protein>
    <recommendedName>
        <fullName evidence="2">Retrovirus-related Pol polyprotein from transposon TNT 1-94-like beta-barrel domain-containing protein</fullName>
    </recommendedName>
</protein>